<dbReference type="RefSeq" id="XP_064705457.1">
    <property type="nucleotide sequence ID" value="XM_064847104.1"/>
</dbReference>
<accession>A0AAV9NAX5</accession>
<reference evidence="2 3" key="1">
    <citation type="submission" date="2023-08" db="EMBL/GenBank/DDBJ databases">
        <title>Black Yeasts Isolated from many extreme environments.</title>
        <authorList>
            <person name="Coleine C."/>
            <person name="Stajich J.E."/>
            <person name="Selbmann L."/>
        </authorList>
    </citation>
    <scope>NUCLEOTIDE SEQUENCE [LARGE SCALE GENOMIC DNA]</scope>
    <source>
        <strain evidence="2 3">CCFEE 5792</strain>
    </source>
</reference>
<evidence type="ECO:0000313" key="2">
    <source>
        <dbReference type="EMBL" id="KAK5050957.1"/>
    </source>
</evidence>
<comment type="caution">
    <text evidence="2">The sequence shown here is derived from an EMBL/GenBank/DDBJ whole genome shotgun (WGS) entry which is preliminary data.</text>
</comment>
<evidence type="ECO:0008006" key="4">
    <source>
        <dbReference type="Google" id="ProtNLM"/>
    </source>
</evidence>
<feature type="region of interest" description="Disordered" evidence="1">
    <location>
        <begin position="338"/>
        <end position="366"/>
    </location>
</feature>
<name>A0AAV9NAX5_9EURO</name>
<dbReference type="EMBL" id="JAVRRD010000016">
    <property type="protein sequence ID" value="KAK5050957.1"/>
    <property type="molecule type" value="Genomic_DNA"/>
</dbReference>
<dbReference type="AlphaFoldDB" id="A0AAV9NAX5"/>
<dbReference type="Proteomes" id="UP001358417">
    <property type="component" value="Unassembled WGS sequence"/>
</dbReference>
<protein>
    <recommendedName>
        <fullName evidence="4">Peptidase A1 domain-containing protein</fullName>
    </recommendedName>
</protein>
<proteinExistence type="predicted"/>
<evidence type="ECO:0000256" key="1">
    <source>
        <dbReference type="SAM" id="MobiDB-lite"/>
    </source>
</evidence>
<organism evidence="2 3">
    <name type="scientific">Exophiala bonariae</name>
    <dbReference type="NCBI Taxonomy" id="1690606"/>
    <lineage>
        <taxon>Eukaryota</taxon>
        <taxon>Fungi</taxon>
        <taxon>Dikarya</taxon>
        <taxon>Ascomycota</taxon>
        <taxon>Pezizomycotina</taxon>
        <taxon>Eurotiomycetes</taxon>
        <taxon>Chaetothyriomycetidae</taxon>
        <taxon>Chaetothyriales</taxon>
        <taxon>Herpotrichiellaceae</taxon>
        <taxon>Exophiala</taxon>
    </lineage>
</organism>
<sequence length="366" mass="39910">MAPCNFQPQHCVNGLLHGLAASIPSYHNTSTAFLEFINDTRGDTWNLKVPRYNDAFLNGETSYPAFVESSHPEDAVTDSEIDDTGPVIRASLPLVADDGWTNLLGFRGNGTIYDARYACIQPEFQGLNFSGSSGPYPGDLSLSGSVRPVRSLGTSLILPPDNRFTKFGCRVISDGKLGNWPMTVCILDPGVGGFLSAVDPSYNTSLHYDYVRVDAKEGGYSTQSTAHEFDHMLNKVPIPVGPAYLILNMTNTSGYSIDTTSFPIRFGITEDWQLGPHSQWLSMTSSQPDSVLISNDTGDLVPVLDHVWSIDATLCYGGFYDTKTIYIEADRIRPATEPITLSQGLHQTGASVDSDSEEDRGIFQLS</sequence>
<feature type="compositionally biased region" description="Polar residues" evidence="1">
    <location>
        <begin position="339"/>
        <end position="353"/>
    </location>
</feature>
<dbReference type="GeneID" id="89971703"/>
<gene>
    <name evidence="2" type="ORF">LTR84_003516</name>
</gene>
<evidence type="ECO:0000313" key="3">
    <source>
        <dbReference type="Proteomes" id="UP001358417"/>
    </source>
</evidence>
<keyword evidence="3" id="KW-1185">Reference proteome</keyword>